<accession>A0AAV5LTH5</accession>
<comment type="caution">
    <text evidence="2">The sequence shown here is derived from an EMBL/GenBank/DDBJ whole genome shotgun (WGS) entry which is preliminary data.</text>
</comment>
<keyword evidence="3" id="KW-1185">Reference proteome</keyword>
<organism evidence="2 3">
    <name type="scientific">Rubroshorea leprosula</name>
    <dbReference type="NCBI Taxonomy" id="152421"/>
    <lineage>
        <taxon>Eukaryota</taxon>
        <taxon>Viridiplantae</taxon>
        <taxon>Streptophyta</taxon>
        <taxon>Embryophyta</taxon>
        <taxon>Tracheophyta</taxon>
        <taxon>Spermatophyta</taxon>
        <taxon>Magnoliopsida</taxon>
        <taxon>eudicotyledons</taxon>
        <taxon>Gunneridae</taxon>
        <taxon>Pentapetalae</taxon>
        <taxon>rosids</taxon>
        <taxon>malvids</taxon>
        <taxon>Malvales</taxon>
        <taxon>Dipterocarpaceae</taxon>
        <taxon>Rubroshorea</taxon>
    </lineage>
</organism>
<evidence type="ECO:0008006" key="4">
    <source>
        <dbReference type="Google" id="ProtNLM"/>
    </source>
</evidence>
<feature type="region of interest" description="Disordered" evidence="1">
    <location>
        <begin position="31"/>
        <end position="50"/>
    </location>
</feature>
<dbReference type="EMBL" id="BPVZ01000137">
    <property type="protein sequence ID" value="GKV39817.1"/>
    <property type="molecule type" value="Genomic_DNA"/>
</dbReference>
<evidence type="ECO:0000313" key="3">
    <source>
        <dbReference type="Proteomes" id="UP001054252"/>
    </source>
</evidence>
<name>A0AAV5LTH5_9ROSI</name>
<evidence type="ECO:0000256" key="1">
    <source>
        <dbReference type="SAM" id="MobiDB-lite"/>
    </source>
</evidence>
<dbReference type="Proteomes" id="UP001054252">
    <property type="component" value="Unassembled WGS sequence"/>
</dbReference>
<protein>
    <recommendedName>
        <fullName evidence="4">Secreted protein</fullName>
    </recommendedName>
</protein>
<evidence type="ECO:0000313" key="2">
    <source>
        <dbReference type="EMBL" id="GKV39817.1"/>
    </source>
</evidence>
<proteinExistence type="predicted"/>
<gene>
    <name evidence="2" type="ORF">SLEP1_g47532</name>
</gene>
<reference evidence="2 3" key="1">
    <citation type="journal article" date="2021" name="Commun. Biol.">
        <title>The genome of Shorea leprosula (Dipterocarpaceae) highlights the ecological relevance of drought in aseasonal tropical rainforests.</title>
        <authorList>
            <person name="Ng K.K.S."/>
            <person name="Kobayashi M.J."/>
            <person name="Fawcett J.A."/>
            <person name="Hatakeyama M."/>
            <person name="Paape T."/>
            <person name="Ng C.H."/>
            <person name="Ang C.C."/>
            <person name="Tnah L.H."/>
            <person name="Lee C.T."/>
            <person name="Nishiyama T."/>
            <person name="Sese J."/>
            <person name="O'Brien M.J."/>
            <person name="Copetti D."/>
            <person name="Mohd Noor M.I."/>
            <person name="Ong R.C."/>
            <person name="Putra M."/>
            <person name="Sireger I.Z."/>
            <person name="Indrioko S."/>
            <person name="Kosugi Y."/>
            <person name="Izuno A."/>
            <person name="Isagi Y."/>
            <person name="Lee S.L."/>
            <person name="Shimizu K.K."/>
        </authorList>
    </citation>
    <scope>NUCLEOTIDE SEQUENCE [LARGE SCALE GENOMIC DNA]</scope>
    <source>
        <strain evidence="2">214</strain>
    </source>
</reference>
<dbReference type="AlphaFoldDB" id="A0AAV5LTH5"/>
<sequence length="77" mass="9098">MVRPLAFSRSLLFPLPWARFLEPMKRLAVMQSSRSGPTSRPTTSRTQMTRGRSFVMRSLRPFLVERRRLVSWRLESC</sequence>